<organism evidence="3 4">
    <name type="scientific">Lachnospira eligens</name>
    <dbReference type="NCBI Taxonomy" id="39485"/>
    <lineage>
        <taxon>Bacteria</taxon>
        <taxon>Bacillati</taxon>
        <taxon>Bacillota</taxon>
        <taxon>Clostridia</taxon>
        <taxon>Lachnospirales</taxon>
        <taxon>Lachnospiraceae</taxon>
        <taxon>Lachnospira</taxon>
    </lineage>
</organism>
<gene>
    <name evidence="3" type="ORF">ERS852490_01747</name>
</gene>
<name>A0A174YRJ2_9FIRM</name>
<feature type="compositionally biased region" description="Low complexity" evidence="1">
    <location>
        <begin position="122"/>
        <end position="151"/>
    </location>
</feature>
<dbReference type="EMBL" id="CZBU01000003">
    <property type="protein sequence ID" value="CUQ77724.1"/>
    <property type="molecule type" value="Genomic_DNA"/>
</dbReference>
<feature type="domain" description="Transcobalamin-like C-terminal" evidence="2">
    <location>
        <begin position="230"/>
        <end position="279"/>
    </location>
</feature>
<evidence type="ECO:0000313" key="3">
    <source>
        <dbReference type="EMBL" id="CUQ77724.1"/>
    </source>
</evidence>
<proteinExistence type="predicted"/>
<feature type="compositionally biased region" description="Polar residues" evidence="1">
    <location>
        <begin position="88"/>
        <end position="106"/>
    </location>
</feature>
<dbReference type="RefSeq" id="WP_055215758.1">
    <property type="nucleotide sequence ID" value="NZ_CZBU01000003.1"/>
</dbReference>
<dbReference type="Pfam" id="PF14478">
    <property type="entry name" value="DUF4430"/>
    <property type="match status" value="1"/>
</dbReference>
<feature type="compositionally biased region" description="Low complexity" evidence="1">
    <location>
        <begin position="64"/>
        <end position="75"/>
    </location>
</feature>
<accession>A0A174YRJ2</accession>
<dbReference type="Gene3D" id="2.170.130.30">
    <property type="match status" value="1"/>
</dbReference>
<reference evidence="3 4" key="1">
    <citation type="submission" date="2015-09" db="EMBL/GenBank/DDBJ databases">
        <authorList>
            <consortium name="Pathogen Informatics"/>
        </authorList>
    </citation>
    <scope>NUCLEOTIDE SEQUENCE [LARGE SCALE GENOMIC DNA]</scope>
    <source>
        <strain evidence="3 4">2789STDY5834875</strain>
    </source>
</reference>
<evidence type="ECO:0000313" key="4">
    <source>
        <dbReference type="Proteomes" id="UP000095621"/>
    </source>
</evidence>
<protein>
    <recommendedName>
        <fullName evidence="2">Transcobalamin-like C-terminal domain-containing protein</fullName>
    </recommendedName>
</protein>
<dbReference type="OrthoDB" id="2356646at2"/>
<dbReference type="Proteomes" id="UP000095621">
    <property type="component" value="Unassembled WGS sequence"/>
</dbReference>
<feature type="region of interest" description="Disordered" evidence="1">
    <location>
        <begin position="44"/>
        <end position="156"/>
    </location>
</feature>
<dbReference type="InterPro" id="IPR027954">
    <property type="entry name" value="Transcobalamin-like_C"/>
</dbReference>
<dbReference type="AlphaFoldDB" id="A0A174YRJ2"/>
<sequence>MFNKYRNIKKIGLVLIGLALVIFLITNVRIRSVDSYRKQFSNMADLGQTQPDRPDNNDRLQDETTGTDNTNAADNGRFDVTGDGAVSDDNSASGSTDNIAATDNNSGSGGNESDRSNGTAISDGNDSGSSNSGNSSSGNNNSGSNNSGNNSQNTRPAGKVISCTIEIRCDNATARKDTITNPGIRDAIPDDGTILEVTTYTGNEGFTVYDVLAAVTAAHNPVIPIVANADRSYVSSINNLSEKNVGPTSGWTYRVNGVLPMMAANQYKVKDGDVIKWIYVCQMGDM</sequence>
<evidence type="ECO:0000256" key="1">
    <source>
        <dbReference type="SAM" id="MobiDB-lite"/>
    </source>
</evidence>
<feature type="compositionally biased region" description="Basic and acidic residues" evidence="1">
    <location>
        <begin position="52"/>
        <end position="62"/>
    </location>
</feature>
<evidence type="ECO:0000259" key="2">
    <source>
        <dbReference type="Pfam" id="PF14478"/>
    </source>
</evidence>